<name>A0A7E4V9U6_PANRE</name>
<reference evidence="2" key="2">
    <citation type="submission" date="2020-10" db="UniProtKB">
        <authorList>
            <consortium name="WormBaseParasite"/>
        </authorList>
    </citation>
    <scope>IDENTIFICATION</scope>
</reference>
<proteinExistence type="predicted"/>
<sequence>MERLFRDIEAKHLSTKISLIYGKPYTELTDWEKEMEIRRDLLKCGLMTRREDPSIQSPYETLEDVLTAMPEMRAKYERLPPQEFEKELKRAVGPCYDRTWLMPPPEKWKGLQLCNQIQATTVSKFGAVIFGRCLGNYI</sequence>
<organism evidence="1 2">
    <name type="scientific">Panagrellus redivivus</name>
    <name type="common">Microworm</name>
    <dbReference type="NCBI Taxonomy" id="6233"/>
    <lineage>
        <taxon>Eukaryota</taxon>
        <taxon>Metazoa</taxon>
        <taxon>Ecdysozoa</taxon>
        <taxon>Nematoda</taxon>
        <taxon>Chromadorea</taxon>
        <taxon>Rhabditida</taxon>
        <taxon>Tylenchina</taxon>
        <taxon>Panagrolaimomorpha</taxon>
        <taxon>Panagrolaimoidea</taxon>
        <taxon>Panagrolaimidae</taxon>
        <taxon>Panagrellus</taxon>
    </lineage>
</organism>
<keyword evidence="1" id="KW-1185">Reference proteome</keyword>
<evidence type="ECO:0000313" key="2">
    <source>
        <dbReference type="WBParaSite" id="Pan_g18305.t1"/>
    </source>
</evidence>
<evidence type="ECO:0000313" key="1">
    <source>
        <dbReference type="Proteomes" id="UP000492821"/>
    </source>
</evidence>
<dbReference type="Proteomes" id="UP000492821">
    <property type="component" value="Unassembled WGS sequence"/>
</dbReference>
<protein>
    <submittedName>
        <fullName evidence="2">Cilia- and flagella-associated protein 206</fullName>
    </submittedName>
</protein>
<dbReference type="WBParaSite" id="Pan_g18305.t1">
    <property type="protein sequence ID" value="Pan_g18305.t1"/>
    <property type="gene ID" value="Pan_g18305"/>
</dbReference>
<accession>A0A7E4V9U6</accession>
<reference evidence="1" key="1">
    <citation type="journal article" date="2013" name="Genetics">
        <title>The draft genome and transcriptome of Panagrellus redivivus are shaped by the harsh demands of a free-living lifestyle.</title>
        <authorList>
            <person name="Srinivasan J."/>
            <person name="Dillman A.R."/>
            <person name="Macchietto M.G."/>
            <person name="Heikkinen L."/>
            <person name="Lakso M."/>
            <person name="Fracchia K.M."/>
            <person name="Antoshechkin I."/>
            <person name="Mortazavi A."/>
            <person name="Wong G."/>
            <person name="Sternberg P.W."/>
        </authorList>
    </citation>
    <scope>NUCLEOTIDE SEQUENCE [LARGE SCALE GENOMIC DNA]</scope>
    <source>
        <strain evidence="1">MT8872</strain>
    </source>
</reference>
<dbReference type="AlphaFoldDB" id="A0A7E4V9U6"/>